<name>W1NPS8_AMBTC</name>
<keyword evidence="2" id="KW-1185">Reference proteome</keyword>
<dbReference type="AlphaFoldDB" id="W1NPS8"/>
<protein>
    <submittedName>
        <fullName evidence="1">Uncharacterized protein</fullName>
    </submittedName>
</protein>
<proteinExistence type="predicted"/>
<dbReference type="HOGENOM" id="CLU_1847823_0_0_1"/>
<sequence length="139" mass="16147">MLSVEGLETPSVFRLCFRKAPCDEGQLIRHQSCLFISLNNKKSRLPSTLNTPTDDFVPSGYIFFPHHAEKSKQYISLFNSPPRHLHIKQSIPYKVAGFLKRNPQIVPLTYENGYLLHTVMPQFLKVVGKRIRPRIWPWT</sequence>
<dbReference type="EMBL" id="KI396610">
    <property type="protein sequence ID" value="ERM97090.1"/>
    <property type="molecule type" value="Genomic_DNA"/>
</dbReference>
<organism evidence="1 2">
    <name type="scientific">Amborella trichopoda</name>
    <dbReference type="NCBI Taxonomy" id="13333"/>
    <lineage>
        <taxon>Eukaryota</taxon>
        <taxon>Viridiplantae</taxon>
        <taxon>Streptophyta</taxon>
        <taxon>Embryophyta</taxon>
        <taxon>Tracheophyta</taxon>
        <taxon>Spermatophyta</taxon>
        <taxon>Magnoliopsida</taxon>
        <taxon>Amborellales</taxon>
        <taxon>Amborellaceae</taxon>
        <taxon>Amborella</taxon>
    </lineage>
</organism>
<evidence type="ECO:0000313" key="1">
    <source>
        <dbReference type="EMBL" id="ERM97090.1"/>
    </source>
</evidence>
<dbReference type="Proteomes" id="UP000017836">
    <property type="component" value="Unassembled WGS sequence"/>
</dbReference>
<dbReference type="Gramene" id="ERM97090">
    <property type="protein sequence ID" value="ERM97090"/>
    <property type="gene ID" value="AMTR_s00122p00136570"/>
</dbReference>
<gene>
    <name evidence="1" type="ORF">AMTR_s00122p00136570</name>
</gene>
<reference evidence="2" key="1">
    <citation type="journal article" date="2013" name="Science">
        <title>The Amborella genome and the evolution of flowering plants.</title>
        <authorList>
            <consortium name="Amborella Genome Project"/>
        </authorList>
    </citation>
    <scope>NUCLEOTIDE SEQUENCE [LARGE SCALE GENOMIC DNA]</scope>
</reference>
<evidence type="ECO:0000313" key="2">
    <source>
        <dbReference type="Proteomes" id="UP000017836"/>
    </source>
</evidence>
<accession>W1NPS8</accession>